<dbReference type="AlphaFoldDB" id="A0A2C9JKR6"/>
<evidence type="ECO:0000256" key="6">
    <source>
        <dbReference type="SAM" id="MobiDB-lite"/>
    </source>
</evidence>
<keyword evidence="5" id="KW-0539">Nucleus</keyword>
<gene>
    <name evidence="8" type="primary">106058068</name>
</gene>
<evidence type="ECO:0000256" key="2">
    <source>
        <dbReference type="ARBA" id="ARBA00004286"/>
    </source>
</evidence>
<feature type="compositionally biased region" description="Basic and acidic residues" evidence="6">
    <location>
        <begin position="32"/>
        <end position="44"/>
    </location>
</feature>
<organism evidence="8 9">
    <name type="scientific">Biomphalaria glabrata</name>
    <name type="common">Bloodfluke planorb</name>
    <name type="synonym">Freshwater snail</name>
    <dbReference type="NCBI Taxonomy" id="6526"/>
    <lineage>
        <taxon>Eukaryota</taxon>
        <taxon>Metazoa</taxon>
        <taxon>Spiralia</taxon>
        <taxon>Lophotrochozoa</taxon>
        <taxon>Mollusca</taxon>
        <taxon>Gastropoda</taxon>
        <taxon>Heterobranchia</taxon>
        <taxon>Euthyneura</taxon>
        <taxon>Panpulmonata</taxon>
        <taxon>Hygrophila</taxon>
        <taxon>Lymnaeoidea</taxon>
        <taxon>Planorbidae</taxon>
        <taxon>Biomphalaria</taxon>
    </lineage>
</organism>
<dbReference type="InterPro" id="IPR019361">
    <property type="entry name" value="HPF1"/>
</dbReference>
<dbReference type="PANTHER" id="PTHR13386:SF1">
    <property type="entry name" value="HISTONE PARYLATION FACTOR 1"/>
    <property type="match status" value="1"/>
</dbReference>
<dbReference type="KEGG" id="bgt:106058068"/>
<accession>A0A2C9JKR6</accession>
<evidence type="ECO:0000313" key="9">
    <source>
        <dbReference type="Proteomes" id="UP000076420"/>
    </source>
</evidence>
<dbReference type="VEuPathDB" id="VectorBase:BGLB003918"/>
<feature type="region of interest" description="Disordered" evidence="6">
    <location>
        <begin position="66"/>
        <end position="143"/>
    </location>
</feature>
<feature type="region of interest" description="Disordered" evidence="6">
    <location>
        <begin position="30"/>
        <end position="52"/>
    </location>
</feature>
<reference evidence="8" key="1">
    <citation type="submission" date="2020-05" db="UniProtKB">
        <authorList>
            <consortium name="EnsemblMetazoa"/>
        </authorList>
    </citation>
    <scope>IDENTIFICATION</scope>
    <source>
        <strain evidence="8">BB02</strain>
    </source>
</reference>
<dbReference type="GO" id="GO:0072572">
    <property type="term" value="F:poly-ADP-D-ribose binding"/>
    <property type="evidence" value="ECO:0007669"/>
    <property type="project" value="TreeGrafter"/>
</dbReference>
<comment type="subcellular location">
    <subcellularLocation>
        <location evidence="2">Chromosome</location>
    </subcellularLocation>
    <subcellularLocation>
        <location evidence="1">Nucleus</location>
    </subcellularLocation>
</comment>
<dbReference type="GO" id="GO:0006974">
    <property type="term" value="P:DNA damage response"/>
    <property type="evidence" value="ECO:0007669"/>
    <property type="project" value="InterPro"/>
</dbReference>
<evidence type="ECO:0000313" key="8">
    <source>
        <dbReference type="EnsemblMetazoa" id="BGLB003918-PB"/>
    </source>
</evidence>
<keyword evidence="4" id="KW-0158">Chromosome</keyword>
<proteinExistence type="inferred from homology"/>
<comment type="similarity">
    <text evidence="3">Belongs to the HPF1 family.</text>
</comment>
<dbReference type="EnsemblMetazoa" id="BGLB003918-RB">
    <property type="protein sequence ID" value="BGLB003918-PB"/>
    <property type="gene ID" value="BGLB003918"/>
</dbReference>
<dbReference type="OrthoDB" id="416496at2759"/>
<evidence type="ECO:0000256" key="5">
    <source>
        <dbReference type="ARBA" id="ARBA00023242"/>
    </source>
</evidence>
<evidence type="ECO:0000259" key="7">
    <source>
        <dbReference type="Pfam" id="PF10283"/>
    </source>
</evidence>
<dbReference type="Pfam" id="PF10283">
    <property type="entry name" value="zf-CCHH"/>
    <property type="match status" value="1"/>
</dbReference>
<name>A0A2C9JKR6_BIOGL</name>
<dbReference type="Proteomes" id="UP000076420">
    <property type="component" value="Unassembled WGS sequence"/>
</dbReference>
<dbReference type="GO" id="GO:0042393">
    <property type="term" value="F:histone binding"/>
    <property type="evidence" value="ECO:0007669"/>
    <property type="project" value="InterPro"/>
</dbReference>
<evidence type="ECO:0000256" key="3">
    <source>
        <dbReference type="ARBA" id="ARBA00010803"/>
    </source>
</evidence>
<feature type="domain" description="PBZ-type" evidence="7">
    <location>
        <begin position="14"/>
        <end position="38"/>
    </location>
</feature>
<evidence type="ECO:0000256" key="1">
    <source>
        <dbReference type="ARBA" id="ARBA00004123"/>
    </source>
</evidence>
<dbReference type="STRING" id="6526.A0A2C9JKR6"/>
<protein>
    <recommendedName>
        <fullName evidence="7">PBZ-type domain-containing protein</fullName>
    </recommendedName>
</protein>
<dbReference type="GO" id="GO:0005634">
    <property type="term" value="C:nucleus"/>
    <property type="evidence" value="ECO:0007669"/>
    <property type="project" value="UniProtKB-SubCell"/>
</dbReference>
<dbReference type="InterPro" id="IPR019406">
    <property type="entry name" value="APLF_PBZ"/>
</dbReference>
<dbReference type="GO" id="GO:0005694">
    <property type="term" value="C:chromosome"/>
    <property type="evidence" value="ECO:0007669"/>
    <property type="project" value="UniProtKB-SubCell"/>
</dbReference>
<evidence type="ECO:0000256" key="4">
    <source>
        <dbReference type="ARBA" id="ARBA00022454"/>
    </source>
</evidence>
<dbReference type="Pfam" id="PF10228">
    <property type="entry name" value="HPF1"/>
    <property type="match status" value="1"/>
</dbReference>
<dbReference type="PANTHER" id="PTHR13386">
    <property type="entry name" value="HISTONE PARYLATION FACTOR 1"/>
    <property type="match status" value="1"/>
</dbReference>
<dbReference type="VEuPathDB" id="VectorBase:BGLAX_031799"/>
<sequence>MAAVVKKKTKKPLPICKYGSKCYRKNAQHLESYSHPDKAEENEIKTVSTEKNVKKTITTIERYFESSKKKHDLSDSDAEVDAKSSKAKKLKPESPSCSTDVESLESDVKAAQYSEVNAGHKSEDTVSSELEDPDDPCPSSPEDVKENIKRKFLVDMPDDFYSFWEFCKSLNPKDPTRALANTLKLYLVGPFDILHNKHKGVTKNKHGRLPNYLIHYRYMYDPPEFQTVITTTEETKLHFGYYRDDPQEAPVFVGSNSPGDSSKEKISLCGENLFSAVYNHATKILKTSSGEKKKQLEKLIKSLEQEAARLDLPLAGSTKRMKERQKKVVCATFHGAGIVVPVDANDVGYRPVPETPANLRAMLKRIVESKTQTEKDKSLDDLQEIITYVQFANDECDYGEGLELGLDLFSYGSPLLHPQIASLLPLAYQLLNRTEFSKIIEAHLQCRRAVNECVDELAL</sequence>